<dbReference type="InterPro" id="IPR020290">
    <property type="entry name" value="Gp88"/>
</dbReference>
<reference evidence="3" key="1">
    <citation type="submission" date="2020-05" db="EMBL/GenBank/DDBJ databases">
        <title>Frigoriglobus tundricola gen. nov., sp. nov., a psychrotolerant cellulolytic planctomycete of the family Gemmataceae with two divergent copies of 16S rRNA gene.</title>
        <authorList>
            <person name="Kulichevskaya I.S."/>
            <person name="Ivanova A.A."/>
            <person name="Naumoff D.G."/>
            <person name="Beletsky A.V."/>
            <person name="Rijpstra W.I.C."/>
            <person name="Sinninghe Damste J.S."/>
            <person name="Mardanov A.V."/>
            <person name="Ravin N.V."/>
            <person name="Dedysh S.N."/>
        </authorList>
    </citation>
    <scope>NUCLEOTIDE SEQUENCE [LARGE SCALE GENOMIC DNA]</scope>
    <source>
        <strain evidence="3">PL17</strain>
    </source>
</reference>
<dbReference type="Pfam" id="PF17338">
    <property type="entry name" value="GP88"/>
    <property type="match status" value="1"/>
</dbReference>
<keyword evidence="3" id="KW-1185">Reference proteome</keyword>
<evidence type="ECO:0000313" key="2">
    <source>
        <dbReference type="EMBL" id="QJW95395.1"/>
    </source>
</evidence>
<evidence type="ECO:0000313" key="3">
    <source>
        <dbReference type="Proteomes" id="UP000503447"/>
    </source>
</evidence>
<protein>
    <recommendedName>
        <fullName evidence="1">Gene product 88 domain-containing protein</fullName>
    </recommendedName>
</protein>
<proteinExistence type="predicted"/>
<dbReference type="AlphaFoldDB" id="A0A6M5YN57"/>
<dbReference type="Proteomes" id="UP000503447">
    <property type="component" value="Chromosome"/>
</dbReference>
<organism evidence="2 3">
    <name type="scientific">Frigoriglobus tundricola</name>
    <dbReference type="NCBI Taxonomy" id="2774151"/>
    <lineage>
        <taxon>Bacteria</taxon>
        <taxon>Pseudomonadati</taxon>
        <taxon>Planctomycetota</taxon>
        <taxon>Planctomycetia</taxon>
        <taxon>Gemmatales</taxon>
        <taxon>Gemmataceae</taxon>
        <taxon>Frigoriglobus</taxon>
    </lineage>
</organism>
<name>A0A6M5YN57_9BACT</name>
<sequence>MATLRALLALGNAKLGTAIHHFDLEAVSTCPGRSSLCESVCYARRGRFHVGPVRNRLRWCLRQSRRTDFADRMVSEVRRKGALVVRVHVSGDFYAREYAAQWLSVFRRCHATTFYFYTRSWRVAEVAPVLEQMAGLENVRAWYSADVETGLPEPLPKGVRVAWLQTAADDPVTGDLVFRDRPVRPTPLPGFGLPVVCPSETPVGHRQGVNCGNCGHCWRA</sequence>
<evidence type="ECO:0000259" key="1">
    <source>
        <dbReference type="Pfam" id="PF17338"/>
    </source>
</evidence>
<feature type="domain" description="Gene product 88" evidence="1">
    <location>
        <begin position="9"/>
        <end position="219"/>
    </location>
</feature>
<dbReference type="KEGG" id="ftj:FTUN_2944"/>
<dbReference type="EMBL" id="CP053452">
    <property type="protein sequence ID" value="QJW95395.1"/>
    <property type="molecule type" value="Genomic_DNA"/>
</dbReference>
<accession>A0A6M5YN57</accession>
<dbReference type="RefSeq" id="WP_171471186.1">
    <property type="nucleotide sequence ID" value="NZ_CP053452.2"/>
</dbReference>
<gene>
    <name evidence="2" type="ORF">FTUN_2944</name>
</gene>